<feature type="compositionally biased region" description="Low complexity" evidence="1">
    <location>
        <begin position="192"/>
        <end position="214"/>
    </location>
</feature>
<feature type="region of interest" description="Disordered" evidence="1">
    <location>
        <begin position="126"/>
        <end position="158"/>
    </location>
</feature>
<evidence type="ECO:0000313" key="3">
    <source>
        <dbReference type="Proteomes" id="UP000009009"/>
    </source>
</evidence>
<protein>
    <submittedName>
        <fullName evidence="2">YBL005W-B-like protein</fullName>
    </submittedName>
</protein>
<dbReference type="OrthoDB" id="10460506at2759"/>
<keyword evidence="3" id="KW-1185">Reference proteome</keyword>
<proteinExistence type="predicted"/>
<feature type="compositionally biased region" description="Basic and acidic residues" evidence="1">
    <location>
        <begin position="345"/>
        <end position="358"/>
    </location>
</feature>
<gene>
    <name evidence="2" type="ORF">VIN7_8840</name>
</gene>
<feature type="region of interest" description="Disordered" evidence="1">
    <location>
        <begin position="176"/>
        <end position="286"/>
    </location>
</feature>
<comment type="caution">
    <text evidence="2">The sequence shown here is derived from an EMBL/GenBank/DDBJ whole genome shotgun (WGS) entry which is preliminary data.</text>
</comment>
<dbReference type="EMBL" id="AGVY01000311">
    <property type="protein sequence ID" value="EHN01095.1"/>
    <property type="molecule type" value="Genomic_DNA"/>
</dbReference>
<reference evidence="2 3" key="1">
    <citation type="journal article" date="2012" name="FEMS Yeast Res.">
        <title>The genome sequence of the wine yeast VIN7 reveals an allotriploid hybrid genome with Saccharomyces cerevisiae and Saccharomyces kudriavzevii origins.</title>
        <authorList>
            <person name="Borneman A.R."/>
            <person name="Desany B.A."/>
            <person name="Riches D."/>
            <person name="Affourtit J.P."/>
            <person name="Forgan A.H."/>
            <person name="Pretorius I.S."/>
            <person name="Egholm M."/>
            <person name="Chambers P.J."/>
        </authorList>
    </citation>
    <scope>NUCLEOTIDE SEQUENCE [LARGE SCALE GENOMIC DNA]</scope>
    <source>
        <strain evidence="2 3">VIN7</strain>
    </source>
</reference>
<dbReference type="AlphaFoldDB" id="H0GYL3"/>
<evidence type="ECO:0000256" key="1">
    <source>
        <dbReference type="SAM" id="MobiDB-lite"/>
    </source>
</evidence>
<organism evidence="2 3">
    <name type="scientific">Saccharomyces cerevisiae x Saccharomyces kudriavzevii (strain VIN7)</name>
    <name type="common">Yeast</name>
    <dbReference type="NCBI Taxonomy" id="1095631"/>
    <lineage>
        <taxon>Eukaryota</taxon>
        <taxon>Fungi</taxon>
        <taxon>Dikarya</taxon>
        <taxon>Ascomycota</taxon>
        <taxon>Saccharomycotina</taxon>
        <taxon>Saccharomycetes</taxon>
        <taxon>Saccharomycetales</taxon>
        <taxon>Saccharomycetaceae</taxon>
        <taxon>Saccharomyces</taxon>
    </lineage>
</organism>
<dbReference type="PhylomeDB" id="H0GYL3"/>
<feature type="compositionally biased region" description="Polar residues" evidence="1">
    <location>
        <begin position="266"/>
        <end position="286"/>
    </location>
</feature>
<name>H0GYL3_SACCK</name>
<evidence type="ECO:0000313" key="2">
    <source>
        <dbReference type="EMBL" id="EHN01095.1"/>
    </source>
</evidence>
<dbReference type="HOGENOM" id="CLU_672941_0_0_1"/>
<feature type="compositionally biased region" description="Polar residues" evidence="1">
    <location>
        <begin position="126"/>
        <end position="137"/>
    </location>
</feature>
<feature type="region of interest" description="Disordered" evidence="1">
    <location>
        <begin position="307"/>
        <end position="372"/>
    </location>
</feature>
<dbReference type="Proteomes" id="UP000009009">
    <property type="component" value="Unassembled WGS sequence"/>
</dbReference>
<accession>H0GYL3</accession>
<sequence length="409" mass="45218">MLSATKTFHNETMSFVGTIINYPSITGYALHPSRNSYGYIIYVPSLKKTIDTTNYVISHGEQSRLDQFNYDALTFEADINRLTAPYQSFIEENEAEQSYDLNIESDQDLQSDIELNPDSHEYDVPTVTNDSTHSFNDPKQLKPAPTTTVRAPREVNADISTSNILPSCKRTRIIDISDTDNTESGGITQADIPSPDRISDSKSSNSNQGNGNNNFIELDSPTDAIPNSDDDIIPSLGGTNGQTISQHTGPDNKINDGPPAIEESLPENQSPDSTFPKTTSDTSPEVTTVESLIADLPLPDLPREPSIKLPLSLKEPPPIHSRQTNSSLGGMDDPNVSTNTKSKKRSLEEDKTEIKVSRDTWNAKNMRSLEPPRSKKRIHLIAAVKAVKSIKPIRTTLRYDEAITYNKNK</sequence>